<sequence>MSLLLRSWPARPSAGAYHRWYSSFQQGDFCILRHVKTNRRYFIGPLEEQGHKNVQGGTIYHRDVLGAPVRAIMRTDKNNTGYMAHFPTLEEYVLLAPRACTPIYPSDASAIVQMLDLAPGHRVLEAGTGNGSLTLHLARAVAGDGWIDTVDKRLPHSRAAEKHLERFERGKYRPLVNFHLGALTDVAASLHSQRYDAIVLDMPDPSPELASVLPLLHNDRFLVCYLPNMTQVLHLMQTLQSLPLVMEDCIETEWKHWDIRPTVIRQPKHIADGEPAAAIPESDKPNDQDDPSAPRSSPSDVAEPSDNGTSGQQTWVCRPKNFDVHGHTAFLVKLRKCAPAYETTQ</sequence>
<dbReference type="EC" id="2.1.1.220" evidence="1"/>
<dbReference type="InterPro" id="IPR049470">
    <property type="entry name" value="TRM61_C"/>
</dbReference>
<dbReference type="PANTHER" id="PTHR12133:SF1">
    <property type="entry name" value="TRNA (ADENINE(58)-N(1))-METHYLTRANSFERASE, MITOCHONDRIAL"/>
    <property type="match status" value="1"/>
</dbReference>
<dbReference type="EMBL" id="MCGT01000027">
    <property type="protein sequence ID" value="ORX49135.1"/>
    <property type="molecule type" value="Genomic_DNA"/>
</dbReference>
<dbReference type="CDD" id="cd02440">
    <property type="entry name" value="AdoMet_MTases"/>
    <property type="match status" value="1"/>
</dbReference>
<evidence type="ECO:0000256" key="5">
    <source>
        <dbReference type="ARBA" id="ARBA00022691"/>
    </source>
</evidence>
<dbReference type="GO" id="GO:0030488">
    <property type="term" value="P:tRNA methylation"/>
    <property type="evidence" value="ECO:0007669"/>
    <property type="project" value="InterPro"/>
</dbReference>
<keyword evidence="4 10" id="KW-0808">Transferase</keyword>
<dbReference type="InterPro" id="IPR029063">
    <property type="entry name" value="SAM-dependent_MTases_sf"/>
</dbReference>
<dbReference type="OrthoDB" id="5585464at2759"/>
<evidence type="ECO:0000313" key="11">
    <source>
        <dbReference type="Proteomes" id="UP000242146"/>
    </source>
</evidence>
<feature type="compositionally biased region" description="Polar residues" evidence="8">
    <location>
        <begin position="306"/>
        <end position="315"/>
    </location>
</feature>
<evidence type="ECO:0000256" key="2">
    <source>
        <dbReference type="ARBA" id="ARBA00015963"/>
    </source>
</evidence>
<keyword evidence="3 10" id="KW-0489">Methyltransferase</keyword>
<evidence type="ECO:0000256" key="6">
    <source>
        <dbReference type="ARBA" id="ARBA00022694"/>
    </source>
</evidence>
<feature type="region of interest" description="Disordered" evidence="8">
    <location>
        <begin position="276"/>
        <end position="315"/>
    </location>
</feature>
<evidence type="ECO:0000256" key="8">
    <source>
        <dbReference type="SAM" id="MobiDB-lite"/>
    </source>
</evidence>
<dbReference type="PANTHER" id="PTHR12133">
    <property type="entry name" value="TRNA (ADENINE(58)-N(1))-METHYLTRANSFERASE"/>
    <property type="match status" value="1"/>
</dbReference>
<proteinExistence type="predicted"/>
<dbReference type="InterPro" id="IPR014816">
    <property type="entry name" value="tRNA_MeTrfase_Gcd14"/>
</dbReference>
<evidence type="ECO:0000256" key="3">
    <source>
        <dbReference type="ARBA" id="ARBA00022603"/>
    </source>
</evidence>
<dbReference type="STRING" id="101127.A0A1X2GAD7"/>
<feature type="compositionally biased region" description="Low complexity" evidence="8">
    <location>
        <begin position="291"/>
        <end position="300"/>
    </location>
</feature>
<keyword evidence="6" id="KW-0819">tRNA processing</keyword>
<evidence type="ECO:0000256" key="7">
    <source>
        <dbReference type="ARBA" id="ARBA00033309"/>
    </source>
</evidence>
<accession>A0A1X2GAD7</accession>
<dbReference type="PROSITE" id="PS51620">
    <property type="entry name" value="SAM_TRM61"/>
    <property type="match status" value="1"/>
</dbReference>
<gene>
    <name evidence="10" type="ORF">DM01DRAFT_359885</name>
</gene>
<keyword evidence="5" id="KW-0949">S-adenosyl-L-methionine</keyword>
<evidence type="ECO:0000313" key="10">
    <source>
        <dbReference type="EMBL" id="ORX49135.1"/>
    </source>
</evidence>
<dbReference type="GO" id="GO:0031515">
    <property type="term" value="C:tRNA (m1A) methyltransferase complex"/>
    <property type="evidence" value="ECO:0007669"/>
    <property type="project" value="InterPro"/>
</dbReference>
<evidence type="ECO:0000256" key="1">
    <source>
        <dbReference type="ARBA" id="ARBA00012796"/>
    </source>
</evidence>
<dbReference type="GO" id="GO:0005739">
    <property type="term" value="C:mitochondrion"/>
    <property type="evidence" value="ECO:0007669"/>
    <property type="project" value="TreeGrafter"/>
</dbReference>
<reference evidence="10 11" key="1">
    <citation type="submission" date="2016-07" db="EMBL/GenBank/DDBJ databases">
        <title>Pervasive Adenine N6-methylation of Active Genes in Fungi.</title>
        <authorList>
            <consortium name="DOE Joint Genome Institute"/>
            <person name="Mondo S.J."/>
            <person name="Dannebaum R.O."/>
            <person name="Kuo R.C."/>
            <person name="Labutti K."/>
            <person name="Haridas S."/>
            <person name="Kuo A."/>
            <person name="Salamov A."/>
            <person name="Ahrendt S.R."/>
            <person name="Lipzen A."/>
            <person name="Sullivan W."/>
            <person name="Andreopoulos W.B."/>
            <person name="Clum A."/>
            <person name="Lindquist E."/>
            <person name="Daum C."/>
            <person name="Ramamoorthy G.K."/>
            <person name="Gryganskyi A."/>
            <person name="Culley D."/>
            <person name="Magnuson J.K."/>
            <person name="James T.Y."/>
            <person name="O'Malley M.A."/>
            <person name="Stajich J.E."/>
            <person name="Spatafora J.W."/>
            <person name="Visel A."/>
            <person name="Grigoriev I.V."/>
        </authorList>
    </citation>
    <scope>NUCLEOTIDE SEQUENCE [LARGE SCALE GENOMIC DNA]</scope>
    <source>
        <strain evidence="10 11">NRRL 3301</strain>
    </source>
</reference>
<evidence type="ECO:0000259" key="9">
    <source>
        <dbReference type="Pfam" id="PF08704"/>
    </source>
</evidence>
<dbReference type="Pfam" id="PF08704">
    <property type="entry name" value="GCD14"/>
    <property type="match status" value="1"/>
</dbReference>
<dbReference type="GO" id="GO:0160107">
    <property type="term" value="F:tRNA (adenine(58)-N1)-methyltransferase activity"/>
    <property type="evidence" value="ECO:0007669"/>
    <property type="project" value="UniProtKB-EC"/>
</dbReference>
<keyword evidence="11" id="KW-1185">Reference proteome</keyword>
<comment type="caution">
    <text evidence="10">The sequence shown here is derived from an EMBL/GenBank/DDBJ whole genome shotgun (WGS) entry which is preliminary data.</text>
</comment>
<dbReference type="Proteomes" id="UP000242146">
    <property type="component" value="Unassembled WGS sequence"/>
</dbReference>
<dbReference type="SUPFAM" id="SSF53335">
    <property type="entry name" value="S-adenosyl-L-methionine-dependent methyltransferases"/>
    <property type="match status" value="1"/>
</dbReference>
<dbReference type="Gene3D" id="3.40.50.150">
    <property type="entry name" value="Vaccinia Virus protein VP39"/>
    <property type="match status" value="1"/>
</dbReference>
<protein>
    <recommendedName>
        <fullName evidence="2">tRNA (adenine(58)-N(1))-methyltransferase catalytic subunit TRM61</fullName>
        <ecNumber evidence="1">2.1.1.220</ecNumber>
    </recommendedName>
    <alternativeName>
        <fullName evidence="7">tRNA(m1A58)-methyltransferase subunit TRM61</fullName>
    </alternativeName>
</protein>
<feature type="domain" description="tRNA (adenine(58)-N(1))-methyltransferase catalytic subunit TRM61 C-terminal" evidence="9">
    <location>
        <begin position="92"/>
        <end position="332"/>
    </location>
</feature>
<name>A0A1X2GAD7_9FUNG</name>
<dbReference type="AlphaFoldDB" id="A0A1X2GAD7"/>
<organism evidence="10 11">
    <name type="scientific">Hesseltinella vesiculosa</name>
    <dbReference type="NCBI Taxonomy" id="101127"/>
    <lineage>
        <taxon>Eukaryota</taxon>
        <taxon>Fungi</taxon>
        <taxon>Fungi incertae sedis</taxon>
        <taxon>Mucoromycota</taxon>
        <taxon>Mucoromycotina</taxon>
        <taxon>Mucoromycetes</taxon>
        <taxon>Mucorales</taxon>
        <taxon>Cunninghamellaceae</taxon>
        <taxon>Hesseltinella</taxon>
    </lineage>
</organism>
<evidence type="ECO:0000256" key="4">
    <source>
        <dbReference type="ARBA" id="ARBA00022679"/>
    </source>
</evidence>